<evidence type="ECO:0000313" key="11">
    <source>
        <dbReference type="Proteomes" id="UP000236488"/>
    </source>
</evidence>
<keyword evidence="7" id="KW-0472">Membrane</keyword>
<evidence type="ECO:0000256" key="1">
    <source>
        <dbReference type="ARBA" id="ARBA00022448"/>
    </source>
</evidence>
<dbReference type="RefSeq" id="WP_103262569.1">
    <property type="nucleotide sequence ID" value="NZ_PPEL01000006.1"/>
</dbReference>
<dbReference type="Pfam" id="PF12797">
    <property type="entry name" value="Fer4_2"/>
    <property type="match status" value="1"/>
</dbReference>
<proteinExistence type="predicted"/>
<keyword evidence="7" id="KW-1133">Transmembrane helix</keyword>
<dbReference type="Proteomes" id="UP000236488">
    <property type="component" value="Unassembled WGS sequence"/>
</dbReference>
<keyword evidence="4" id="KW-0249">Electron transport</keyword>
<evidence type="ECO:0000313" key="9">
    <source>
        <dbReference type="EMBL" id="HJH42284.1"/>
    </source>
</evidence>
<reference evidence="9" key="3">
    <citation type="submission" date="2021-09" db="EMBL/GenBank/DDBJ databases">
        <authorList>
            <person name="Gilroy R."/>
        </authorList>
    </citation>
    <scope>NUCLEOTIDE SEQUENCE</scope>
    <source>
        <strain evidence="9">USAMLcec12-2067</strain>
    </source>
</reference>
<protein>
    <submittedName>
        <fullName evidence="9">4Fe-4S dicluster domain-containing protein</fullName>
    </submittedName>
    <submittedName>
        <fullName evidence="10">4Fe-4S ferredoxin</fullName>
    </submittedName>
</protein>
<dbReference type="InterPro" id="IPR050294">
    <property type="entry name" value="RnfB_subfamily"/>
</dbReference>
<dbReference type="PROSITE" id="PS51379">
    <property type="entry name" value="4FE4S_FER_2"/>
    <property type="match status" value="2"/>
</dbReference>
<evidence type="ECO:0000313" key="10">
    <source>
        <dbReference type="EMBL" id="PNV66185.1"/>
    </source>
</evidence>
<feature type="domain" description="4Fe-4S ferredoxin-type" evidence="8">
    <location>
        <begin position="207"/>
        <end position="237"/>
    </location>
</feature>
<evidence type="ECO:0000256" key="6">
    <source>
        <dbReference type="ARBA" id="ARBA00023014"/>
    </source>
</evidence>
<evidence type="ECO:0000256" key="3">
    <source>
        <dbReference type="ARBA" id="ARBA00022723"/>
    </source>
</evidence>
<keyword evidence="11" id="KW-1185">Reference proteome</keyword>
<keyword evidence="3" id="KW-0479">Metal-binding</keyword>
<dbReference type="SUPFAM" id="SSF54862">
    <property type="entry name" value="4Fe-4S ferredoxins"/>
    <property type="match status" value="2"/>
</dbReference>
<dbReference type="AlphaFoldDB" id="A0A2K2U780"/>
<keyword evidence="1" id="KW-0813">Transport</keyword>
<name>A0A2K2U780_9ACTN</name>
<evidence type="ECO:0000256" key="5">
    <source>
        <dbReference type="ARBA" id="ARBA00023004"/>
    </source>
</evidence>
<evidence type="ECO:0000256" key="2">
    <source>
        <dbReference type="ARBA" id="ARBA00022485"/>
    </source>
</evidence>
<feature type="transmembrane region" description="Helical" evidence="7">
    <location>
        <begin position="42"/>
        <end position="63"/>
    </location>
</feature>
<reference evidence="10 11" key="1">
    <citation type="journal article" date="2018" name="Int. J. Syst. Evol. Microbiol.">
        <title>Rubneribacter badeniensis gen. nov., sp. nov. and Enteroscipio rubneri gen. nov., sp. nov., new members of the Eggerthellaceae isolated from human faeces.</title>
        <authorList>
            <person name="Danylec N."/>
            <person name="Gobl A."/>
            <person name="Stoll D.A."/>
            <person name="Hetzer B."/>
            <person name="Kulling S.E."/>
            <person name="Huch M."/>
        </authorList>
    </citation>
    <scope>NUCLEOTIDE SEQUENCE [LARGE SCALE GENOMIC DNA]</scope>
    <source>
        <strain evidence="10 11">ResAG-85</strain>
    </source>
</reference>
<keyword evidence="2" id="KW-0004">4Fe-4S</keyword>
<dbReference type="InterPro" id="IPR017896">
    <property type="entry name" value="4Fe4S_Fe-S-bd"/>
</dbReference>
<keyword evidence="5" id="KW-0408">Iron</keyword>
<dbReference type="Gene3D" id="3.30.70.20">
    <property type="match status" value="2"/>
</dbReference>
<feature type="domain" description="4Fe-4S ferredoxin-type" evidence="8">
    <location>
        <begin position="84"/>
        <end position="104"/>
    </location>
</feature>
<organism evidence="10 11">
    <name type="scientific">Rubneribacter badeniensis</name>
    <dbReference type="NCBI Taxonomy" id="2070688"/>
    <lineage>
        <taxon>Bacteria</taxon>
        <taxon>Bacillati</taxon>
        <taxon>Actinomycetota</taxon>
        <taxon>Coriobacteriia</taxon>
        <taxon>Eggerthellales</taxon>
        <taxon>Eggerthellaceae</taxon>
        <taxon>Rubneribacter</taxon>
    </lineage>
</organism>
<dbReference type="GO" id="GO:0046872">
    <property type="term" value="F:metal ion binding"/>
    <property type="evidence" value="ECO:0007669"/>
    <property type="project" value="UniProtKB-KW"/>
</dbReference>
<evidence type="ECO:0000256" key="7">
    <source>
        <dbReference type="SAM" id="Phobius"/>
    </source>
</evidence>
<dbReference type="InterPro" id="IPR006311">
    <property type="entry name" value="TAT_signal"/>
</dbReference>
<keyword evidence="6" id="KW-0411">Iron-sulfur</keyword>
<dbReference type="PANTHER" id="PTHR42859:SF10">
    <property type="entry name" value="DIMETHYLSULFOXIDE REDUCTASE CHAIN B"/>
    <property type="match status" value="1"/>
</dbReference>
<dbReference type="InterPro" id="IPR017900">
    <property type="entry name" value="4Fe4S_Fe_S_CS"/>
</dbReference>
<dbReference type="PROSITE" id="PS00198">
    <property type="entry name" value="4FE4S_FER_1"/>
    <property type="match status" value="2"/>
</dbReference>
<dbReference type="Proteomes" id="UP000789325">
    <property type="component" value="Unassembled WGS sequence"/>
</dbReference>
<dbReference type="GO" id="GO:0051539">
    <property type="term" value="F:4 iron, 4 sulfur cluster binding"/>
    <property type="evidence" value="ECO:0007669"/>
    <property type="project" value="UniProtKB-KW"/>
</dbReference>
<accession>A0A2K2U780</accession>
<sequence length="252" mass="25965">MGGFRTAKSNPAVVATAVRDDGERAVVDGSSDGAVRISRREVVTGGVAVAALLALGGTGVALAGERQLLRPPGGQNEGRLWGACIKCDRCRSACPHGAIDVAHLEDGIVNARTPKMNFRKGFCDFCLPDGAHVAEGAGAVQLDPLCVRACPTGALVFGFDCMPGGDKIGVARVDVSECLLYRSGSGRCSKQCVEACAFGALSLGEDGRLMVDEERCNGCGACEWSCPSSSYASYTGSGRRGINVEARGGESS</sequence>
<dbReference type="CDD" id="cd16373">
    <property type="entry name" value="DMSOR_beta_like"/>
    <property type="match status" value="1"/>
</dbReference>
<dbReference type="PROSITE" id="PS51318">
    <property type="entry name" value="TAT"/>
    <property type="match status" value="1"/>
</dbReference>
<comment type="caution">
    <text evidence="10">The sequence shown here is derived from an EMBL/GenBank/DDBJ whole genome shotgun (WGS) entry which is preliminary data.</text>
</comment>
<dbReference type="Pfam" id="PF12838">
    <property type="entry name" value="Fer4_7"/>
    <property type="match status" value="1"/>
</dbReference>
<gene>
    <name evidence="10" type="ORF">C2L80_02545</name>
    <name evidence="9" type="ORF">K8V16_00620</name>
</gene>
<dbReference type="EMBL" id="DYZL01000013">
    <property type="protein sequence ID" value="HJH42284.1"/>
    <property type="molecule type" value="Genomic_DNA"/>
</dbReference>
<reference evidence="9" key="2">
    <citation type="journal article" date="2021" name="PeerJ">
        <title>Extensive microbial diversity within the chicken gut microbiome revealed by metagenomics and culture.</title>
        <authorList>
            <person name="Gilroy R."/>
            <person name="Ravi A."/>
            <person name="Getino M."/>
            <person name="Pursley I."/>
            <person name="Horton D.L."/>
            <person name="Alikhan N.F."/>
            <person name="Baker D."/>
            <person name="Gharbi K."/>
            <person name="Hall N."/>
            <person name="Watson M."/>
            <person name="Adriaenssens E.M."/>
            <person name="Foster-Nyarko E."/>
            <person name="Jarju S."/>
            <person name="Secka A."/>
            <person name="Antonio M."/>
            <person name="Oren A."/>
            <person name="Chaudhuri R.R."/>
            <person name="La Ragione R."/>
            <person name="Hildebrand F."/>
            <person name="Pallen M.J."/>
        </authorList>
    </citation>
    <scope>NUCLEOTIDE SEQUENCE</scope>
    <source>
        <strain evidence="9">USAMLcec12-2067</strain>
    </source>
</reference>
<dbReference type="EMBL" id="PPEL01000006">
    <property type="protein sequence ID" value="PNV66185.1"/>
    <property type="molecule type" value="Genomic_DNA"/>
</dbReference>
<dbReference type="PANTHER" id="PTHR42859">
    <property type="entry name" value="OXIDOREDUCTASE"/>
    <property type="match status" value="1"/>
</dbReference>
<evidence type="ECO:0000256" key="4">
    <source>
        <dbReference type="ARBA" id="ARBA00022982"/>
    </source>
</evidence>
<keyword evidence="7" id="KW-0812">Transmembrane</keyword>
<evidence type="ECO:0000259" key="8">
    <source>
        <dbReference type="PROSITE" id="PS51379"/>
    </source>
</evidence>